<name>A0A1I7ME58_9MICC</name>
<evidence type="ECO:0000313" key="1">
    <source>
        <dbReference type="EMBL" id="SFV20199.1"/>
    </source>
</evidence>
<dbReference type="AlphaFoldDB" id="A0A1I7ME58"/>
<organism evidence="1 2">
    <name type="scientific">Micrococcus terreus</name>
    <dbReference type="NCBI Taxonomy" id="574650"/>
    <lineage>
        <taxon>Bacteria</taxon>
        <taxon>Bacillati</taxon>
        <taxon>Actinomycetota</taxon>
        <taxon>Actinomycetes</taxon>
        <taxon>Micrococcales</taxon>
        <taxon>Micrococcaceae</taxon>
        <taxon>Micrococcus</taxon>
    </lineage>
</organism>
<evidence type="ECO:0000313" key="2">
    <source>
        <dbReference type="Proteomes" id="UP000198881"/>
    </source>
</evidence>
<sequence length="150" mass="16121">MHRPPALSLDLPQGWVGYRVKGFHLVAAGPGDAVSSPRLIAATYGGQPADVEQLDRMYLVEDTAAEVAGLPARRVDLTRWNGDAAVFTRRWLVQYALPSGRATLEISAHCLVGDYQRYTHVFDAAVAGARLMPARPLSAPVQTVGARTAA</sequence>
<dbReference type="STRING" id="574650.SAMN04487966_101216"/>
<proteinExistence type="predicted"/>
<keyword evidence="2" id="KW-1185">Reference proteome</keyword>
<accession>A0A1I7ME58</accession>
<dbReference type="EMBL" id="FPCG01000001">
    <property type="protein sequence ID" value="SFV20199.1"/>
    <property type="molecule type" value="Genomic_DNA"/>
</dbReference>
<dbReference type="RefSeq" id="WP_091692999.1">
    <property type="nucleotide sequence ID" value="NZ_FPCG01000001.1"/>
</dbReference>
<reference evidence="1 2" key="1">
    <citation type="submission" date="2016-10" db="EMBL/GenBank/DDBJ databases">
        <authorList>
            <person name="de Groot N.N."/>
        </authorList>
    </citation>
    <scope>NUCLEOTIDE SEQUENCE [LARGE SCALE GENOMIC DNA]</scope>
    <source>
        <strain evidence="1 2">CGMCC 1.7054</strain>
    </source>
</reference>
<protein>
    <submittedName>
        <fullName evidence="1">Uncharacterized protein</fullName>
    </submittedName>
</protein>
<gene>
    <name evidence="1" type="ORF">SAMN04487966_101216</name>
</gene>
<dbReference type="OrthoDB" id="9849692at2"/>
<dbReference type="Proteomes" id="UP000198881">
    <property type="component" value="Unassembled WGS sequence"/>
</dbReference>